<dbReference type="PANTHER" id="PTHR10291:SF0">
    <property type="entry name" value="DEHYDRODOLICHYL DIPHOSPHATE SYNTHASE 2"/>
    <property type="match status" value="1"/>
</dbReference>
<keyword evidence="2" id="KW-0460">Magnesium</keyword>
<feature type="active site" description="Proton acceptor" evidence="2">
    <location>
        <position position="63"/>
    </location>
</feature>
<comment type="similarity">
    <text evidence="2">Belongs to the UPP synthase family.</text>
</comment>
<dbReference type="EMBL" id="NPBH01000055">
    <property type="protein sequence ID" value="PAE07240.1"/>
    <property type="molecule type" value="Genomic_DNA"/>
</dbReference>
<dbReference type="InterPro" id="IPR036424">
    <property type="entry name" value="UPP_synth-like_sf"/>
</dbReference>
<feature type="binding site" evidence="2">
    <location>
        <position position="20"/>
    </location>
    <ligand>
        <name>substrate</name>
    </ligand>
</feature>
<sequence length="220" mass="25208">MDMNKARNHVAIMMDGNGRWATEKGKPRSAGHYAGMLAVRRTVEAAVQLGISNLTLYAFSSENWKRPKQEVDYIMQLPSIFYKTEIKALNKAGVRVEFFGNLQALPKKTLDVVERTMQETIHNEKLILRIALNYGTKDEIIYGIKEMMQSNRQGIQDYEELQQFFWTKGIPDVNVLIRTSGEQRLSNFLLMQAANARLVFIKAYWPDFEGDMLSAAIEAH</sequence>
<dbReference type="CDD" id="cd00475">
    <property type="entry name" value="Cis_IPPS"/>
    <property type="match status" value="1"/>
</dbReference>
<proteinExistence type="inferred from homology"/>
<feature type="binding site" evidence="2">
    <location>
        <position position="178"/>
    </location>
    <ligand>
        <name>substrate</name>
    </ligand>
</feature>
<comment type="caution">
    <text evidence="3">The sequence shown here is derived from an EMBL/GenBank/DDBJ whole genome shotgun (WGS) entry which is preliminary data.</text>
</comment>
<comment type="subunit">
    <text evidence="2">Homodimer.</text>
</comment>
<dbReference type="Pfam" id="PF01255">
    <property type="entry name" value="Prenyltransf"/>
    <property type="match status" value="1"/>
</dbReference>
<dbReference type="InterPro" id="IPR001441">
    <property type="entry name" value="UPP_synth-like"/>
</dbReference>
<evidence type="ECO:0000256" key="2">
    <source>
        <dbReference type="HAMAP-Rule" id="MF_01139"/>
    </source>
</evidence>
<evidence type="ECO:0000313" key="3">
    <source>
        <dbReference type="EMBL" id="PAE07240.1"/>
    </source>
</evidence>
<dbReference type="AlphaFoldDB" id="A0A268HBM0"/>
<feature type="active site" evidence="2">
    <location>
        <position position="15"/>
    </location>
</feature>
<dbReference type="GO" id="GO:0000287">
    <property type="term" value="F:magnesium ion binding"/>
    <property type="evidence" value="ECO:0007669"/>
    <property type="project" value="UniProtKB-UniRule"/>
</dbReference>
<dbReference type="Proteomes" id="UP000216475">
    <property type="component" value="Unassembled WGS sequence"/>
</dbReference>
<accession>A0A268HBM0</accession>
<feature type="binding site" evidence="2">
    <location>
        <position position="15"/>
    </location>
    <ligand>
        <name>Mg(2+)</name>
        <dbReference type="ChEBI" id="CHEBI:18420"/>
    </ligand>
</feature>
<name>A0A268HBM0_9BACI</name>
<dbReference type="SUPFAM" id="SSF64005">
    <property type="entry name" value="Undecaprenyl diphosphate synthase"/>
    <property type="match status" value="1"/>
</dbReference>
<feature type="binding site" evidence="2">
    <location>
        <begin position="184"/>
        <end position="186"/>
    </location>
    <ligand>
        <name>substrate</name>
    </ligand>
</feature>
<feature type="binding site" evidence="2">
    <location>
        <position position="64"/>
    </location>
    <ligand>
        <name>substrate</name>
    </ligand>
</feature>
<keyword evidence="2" id="KW-0479">Metal-binding</keyword>
<dbReference type="Gene3D" id="3.40.1180.10">
    <property type="entry name" value="Decaprenyl diphosphate synthase-like"/>
    <property type="match status" value="1"/>
</dbReference>
<dbReference type="HAMAP" id="MF_01139">
    <property type="entry name" value="ISPT"/>
    <property type="match status" value="1"/>
</dbReference>
<comment type="cofactor">
    <cofactor evidence="2">
        <name>Mg(2+)</name>
        <dbReference type="ChEBI" id="CHEBI:18420"/>
    </cofactor>
    <text evidence="2">Binds 2 magnesium ions per subunit.</text>
</comment>
<comment type="function">
    <text evidence="2">Catalyzes the condensation of isopentenyl diphosphate (IPP) with allylic pyrophosphates generating different type of terpenoids.</text>
</comment>
<organism evidence="3 4">
    <name type="scientific">Terribacillus saccharophilus</name>
    <dbReference type="NCBI Taxonomy" id="361277"/>
    <lineage>
        <taxon>Bacteria</taxon>
        <taxon>Bacillati</taxon>
        <taxon>Bacillota</taxon>
        <taxon>Bacilli</taxon>
        <taxon>Bacillales</taxon>
        <taxon>Bacillaceae</taxon>
        <taxon>Terribacillus</taxon>
    </lineage>
</organism>
<dbReference type="NCBIfam" id="TIGR00055">
    <property type="entry name" value="uppS"/>
    <property type="match status" value="1"/>
</dbReference>
<keyword evidence="1 2" id="KW-0808">Transferase</keyword>
<comment type="caution">
    <text evidence="2">Lacks conserved residue(s) required for the propagation of feature annotation.</text>
</comment>
<evidence type="ECO:0000313" key="4">
    <source>
        <dbReference type="Proteomes" id="UP000216475"/>
    </source>
</evidence>
<dbReference type="GO" id="GO:0016094">
    <property type="term" value="P:polyprenol biosynthetic process"/>
    <property type="evidence" value="ECO:0007669"/>
    <property type="project" value="TreeGrafter"/>
</dbReference>
<evidence type="ECO:0000256" key="1">
    <source>
        <dbReference type="ARBA" id="ARBA00022679"/>
    </source>
</evidence>
<feature type="binding site" evidence="2">
    <location>
        <position position="32"/>
    </location>
    <ligand>
        <name>substrate</name>
    </ligand>
</feature>
<reference evidence="3 4" key="1">
    <citation type="submission" date="2017-07" db="EMBL/GenBank/DDBJ databases">
        <title>Isolation and whole genome analysis of endospore-forming bacteria from heroin.</title>
        <authorList>
            <person name="Kalinowski J."/>
            <person name="Ahrens B."/>
            <person name="Al-Dilaimi A."/>
            <person name="Winkler A."/>
            <person name="Wibberg D."/>
            <person name="Schleenbecker U."/>
            <person name="Ruckert C."/>
            <person name="Wolfel R."/>
            <person name="Grass G."/>
        </authorList>
    </citation>
    <scope>NUCLEOTIDE SEQUENCE [LARGE SCALE GENOMIC DNA]</scope>
    <source>
        <strain evidence="3 4">7509</strain>
    </source>
</reference>
<dbReference type="PANTHER" id="PTHR10291">
    <property type="entry name" value="DEHYDRODOLICHYL DIPHOSPHATE SYNTHASE FAMILY MEMBER"/>
    <property type="match status" value="1"/>
</dbReference>
<feature type="binding site" evidence="2">
    <location>
        <begin position="16"/>
        <end position="19"/>
    </location>
    <ligand>
        <name>substrate</name>
    </ligand>
</feature>
<gene>
    <name evidence="3" type="primary">uppS</name>
    <name evidence="3" type="ORF">CHI12_12235</name>
</gene>
<dbReference type="EC" id="2.5.1.-" evidence="2"/>
<feature type="binding site" evidence="2">
    <location>
        <position position="28"/>
    </location>
    <ligand>
        <name>substrate</name>
    </ligand>
</feature>
<protein>
    <recommendedName>
        <fullName evidence="2">Isoprenyl transferase</fullName>
        <ecNumber evidence="2">2.5.1.-</ecNumber>
    </recommendedName>
</protein>
<dbReference type="GO" id="GO:0045547">
    <property type="term" value="F:ditrans,polycis-polyprenyl diphosphate synthase [(2E,6E)-farnesyl diphosphate specific] activity"/>
    <property type="evidence" value="ECO:0007669"/>
    <property type="project" value="TreeGrafter"/>
</dbReference>
<feature type="binding site" evidence="2">
    <location>
        <position position="66"/>
    </location>
    <ligand>
        <name>substrate</name>
    </ligand>
</feature>
<feature type="binding site" evidence="2">
    <location>
        <begin position="60"/>
        <end position="62"/>
    </location>
    <ligand>
        <name>substrate</name>
    </ligand>
</feature>